<evidence type="ECO:0000256" key="1">
    <source>
        <dbReference type="SAM" id="MobiDB-lite"/>
    </source>
</evidence>
<dbReference type="Proteomes" id="UP000681340">
    <property type="component" value="Unassembled WGS sequence"/>
</dbReference>
<comment type="caution">
    <text evidence="2">The sequence shown here is derived from an EMBL/GenBank/DDBJ whole genome shotgun (WGS) entry which is preliminary data.</text>
</comment>
<name>A0A919VSP3_9ACTN</name>
<dbReference type="AlphaFoldDB" id="A0A919VSP3"/>
<organism evidence="2 3">
    <name type="scientific">Actinoplanes auranticolor</name>
    <dbReference type="NCBI Taxonomy" id="47988"/>
    <lineage>
        <taxon>Bacteria</taxon>
        <taxon>Bacillati</taxon>
        <taxon>Actinomycetota</taxon>
        <taxon>Actinomycetes</taxon>
        <taxon>Micromonosporales</taxon>
        <taxon>Micromonosporaceae</taxon>
        <taxon>Actinoplanes</taxon>
    </lineage>
</organism>
<protein>
    <submittedName>
        <fullName evidence="2">Uncharacterized protein</fullName>
    </submittedName>
</protein>
<dbReference type="EMBL" id="BOQL01000049">
    <property type="protein sequence ID" value="GIM74050.1"/>
    <property type="molecule type" value="Genomic_DNA"/>
</dbReference>
<reference evidence="2" key="1">
    <citation type="submission" date="2021-03" db="EMBL/GenBank/DDBJ databases">
        <title>Whole genome shotgun sequence of Actinoplanes auranticolor NBRC 12245.</title>
        <authorList>
            <person name="Komaki H."/>
            <person name="Tamura T."/>
        </authorList>
    </citation>
    <scope>NUCLEOTIDE SEQUENCE</scope>
    <source>
        <strain evidence="2">NBRC 12245</strain>
    </source>
</reference>
<gene>
    <name evidence="2" type="ORF">Aau02nite_59020</name>
</gene>
<sequence length="74" mass="8421">MTANQKDKRGTAAAMHETAEALERSEAILHESAEQSPDPETRRRLHRLGDEVTRQAMDIDKRADLLPRPDSQDR</sequence>
<evidence type="ECO:0000313" key="3">
    <source>
        <dbReference type="Proteomes" id="UP000681340"/>
    </source>
</evidence>
<keyword evidence="3" id="KW-1185">Reference proteome</keyword>
<accession>A0A919VSP3</accession>
<evidence type="ECO:0000313" key="2">
    <source>
        <dbReference type="EMBL" id="GIM74050.1"/>
    </source>
</evidence>
<dbReference type="RefSeq" id="WP_212991825.1">
    <property type="nucleotide sequence ID" value="NZ_BAABEA010000026.1"/>
</dbReference>
<feature type="compositionally biased region" description="Basic and acidic residues" evidence="1">
    <location>
        <begin position="1"/>
        <end position="10"/>
    </location>
</feature>
<proteinExistence type="predicted"/>
<feature type="region of interest" description="Disordered" evidence="1">
    <location>
        <begin position="1"/>
        <end position="74"/>
    </location>
</feature>
<feature type="compositionally biased region" description="Basic and acidic residues" evidence="1">
    <location>
        <begin position="17"/>
        <end position="74"/>
    </location>
</feature>